<gene>
    <name evidence="1" type="ORF">GN958_ATG00654</name>
</gene>
<comment type="caution">
    <text evidence="1">The sequence shown here is derived from an EMBL/GenBank/DDBJ whole genome shotgun (WGS) entry which is preliminary data.</text>
</comment>
<evidence type="ECO:0000313" key="1">
    <source>
        <dbReference type="EMBL" id="KAF4150156.1"/>
    </source>
</evidence>
<dbReference type="InterPro" id="IPR038765">
    <property type="entry name" value="Papain-like_cys_pep_sf"/>
</dbReference>
<evidence type="ECO:0000313" key="2">
    <source>
        <dbReference type="Proteomes" id="UP000704712"/>
    </source>
</evidence>
<protein>
    <submittedName>
        <fullName evidence="1">Uncharacterized protein</fullName>
    </submittedName>
</protein>
<dbReference type="Proteomes" id="UP000704712">
    <property type="component" value="Unassembled WGS sequence"/>
</dbReference>
<dbReference type="AlphaFoldDB" id="A0A8S9V9R7"/>
<organism evidence="1 2">
    <name type="scientific">Phytophthora infestans</name>
    <name type="common">Potato late blight agent</name>
    <name type="synonym">Botrytis infestans</name>
    <dbReference type="NCBI Taxonomy" id="4787"/>
    <lineage>
        <taxon>Eukaryota</taxon>
        <taxon>Sar</taxon>
        <taxon>Stramenopiles</taxon>
        <taxon>Oomycota</taxon>
        <taxon>Peronosporomycetes</taxon>
        <taxon>Peronosporales</taxon>
        <taxon>Peronosporaceae</taxon>
        <taxon>Phytophthora</taxon>
    </lineage>
</organism>
<name>A0A8S9V9R7_PHYIN</name>
<sequence>MKWIETKPQTETRGEILKRVQKTHVYTSLKSKSGETLVRFDGLTRFAGGIWLSDGCVFAAALKEAEPWSRTQNSGRITQVHVVDPVFLGFQDAADCAIMSVTREQLLSVVSQNRVILIPVYNIVDISQWCGAIVDFGCKTIWIYDPKHNEGYLNAVTAIMTKKIVPVIDQAFKLTICRSSAWYQDDGHNCVCVCVWGGIVKWFETYINVAHKTKVDEDLV</sequence>
<accession>A0A8S9V9R7</accession>
<reference evidence="1" key="1">
    <citation type="submission" date="2020-03" db="EMBL/GenBank/DDBJ databases">
        <title>Hybrid Assembly of Korean Phytophthora infestans isolates.</title>
        <authorList>
            <person name="Prokchorchik M."/>
            <person name="Lee Y."/>
            <person name="Seo J."/>
            <person name="Cho J.-H."/>
            <person name="Park Y.-E."/>
            <person name="Jang D.-C."/>
            <person name="Im J.-S."/>
            <person name="Choi J.-G."/>
            <person name="Park H.-J."/>
            <person name="Lee G.-B."/>
            <person name="Lee Y.-G."/>
            <person name="Hong S.-Y."/>
            <person name="Cho K."/>
            <person name="Sohn K.H."/>
        </authorList>
    </citation>
    <scope>NUCLEOTIDE SEQUENCE</scope>
    <source>
        <strain evidence="1">KR_2_A2</strain>
    </source>
</reference>
<dbReference type="EMBL" id="JAACNO010000098">
    <property type="protein sequence ID" value="KAF4150156.1"/>
    <property type="molecule type" value="Genomic_DNA"/>
</dbReference>
<dbReference type="SUPFAM" id="SSF54001">
    <property type="entry name" value="Cysteine proteinases"/>
    <property type="match status" value="1"/>
</dbReference>
<proteinExistence type="predicted"/>